<dbReference type="AlphaFoldDB" id="D7WEN7"/>
<evidence type="ECO:0008006" key="4">
    <source>
        <dbReference type="Google" id="ProtNLM"/>
    </source>
</evidence>
<proteinExistence type="predicted"/>
<sequence>MPKRIVGLDAARAVAIIAMMAAHLTLAGTQTLGIVGQLLYGFPSALFAVLAGMSMTLMQPDPLKFTVRGLVLIALHFVLQLFSGDIYVVLLNFGICMIVLGWVTAWPSRNLAVLLVALTAASALIHQFVVPPVDILGYPYPLAVWATLMVAGMLMRRHLHSVRHYVLGLVVGSALVAGNIVARYYFVPGEALQWLEPLGHTGGVLNIIGSIGMAAAVYSLCCLLNPRFLQPLGSMPLTIYSLHILTAQWMQWMGFTGGFLISVITALAFAFAWKHFFNRGPLEEAVKRITDLTPHTPLTTSHQPEQEKK</sequence>
<feature type="transmembrane region" description="Helical" evidence="1">
    <location>
        <begin position="65"/>
        <end position="82"/>
    </location>
</feature>
<gene>
    <name evidence="2" type="ORF">HMPREF0291_11271</name>
</gene>
<feature type="transmembrane region" description="Helical" evidence="1">
    <location>
        <begin position="252"/>
        <end position="273"/>
    </location>
</feature>
<dbReference type="Proteomes" id="UP000004208">
    <property type="component" value="Unassembled WGS sequence"/>
</dbReference>
<feature type="transmembrane region" description="Helical" evidence="1">
    <location>
        <begin position="111"/>
        <end position="129"/>
    </location>
</feature>
<evidence type="ECO:0000313" key="2">
    <source>
        <dbReference type="EMBL" id="EFK53614.1"/>
    </source>
</evidence>
<feature type="transmembrane region" description="Helical" evidence="1">
    <location>
        <begin position="198"/>
        <end position="221"/>
    </location>
</feature>
<dbReference type="STRING" id="585529.HMPREF0291_11271"/>
<organism evidence="2 3">
    <name type="scientific">Corynebacterium genitalium ATCC 33030</name>
    <dbReference type="NCBI Taxonomy" id="585529"/>
    <lineage>
        <taxon>Bacteria</taxon>
        <taxon>Bacillati</taxon>
        <taxon>Actinomycetota</taxon>
        <taxon>Actinomycetes</taxon>
        <taxon>Mycobacteriales</taxon>
        <taxon>Corynebacteriaceae</taxon>
        <taxon>Corynebacterium</taxon>
    </lineage>
</organism>
<feature type="transmembrane region" description="Helical" evidence="1">
    <location>
        <begin position="88"/>
        <end position="106"/>
    </location>
</feature>
<protein>
    <recommendedName>
        <fullName evidence="4">DUF418 domain-containing protein</fullName>
    </recommendedName>
</protein>
<dbReference type="OrthoDB" id="4966979at2"/>
<dbReference type="eggNOG" id="COG2311">
    <property type="taxonomic scope" value="Bacteria"/>
</dbReference>
<keyword evidence="1" id="KW-0472">Membrane</keyword>
<evidence type="ECO:0000313" key="3">
    <source>
        <dbReference type="Proteomes" id="UP000004208"/>
    </source>
</evidence>
<reference evidence="2" key="1">
    <citation type="submission" date="2010-06" db="EMBL/GenBank/DDBJ databases">
        <authorList>
            <person name="Muzny D."/>
            <person name="Qin X."/>
            <person name="Buhay C."/>
            <person name="Dugan-Rocha S."/>
            <person name="Ding Y."/>
            <person name="Chen G."/>
            <person name="Hawes A."/>
            <person name="Holder M."/>
            <person name="Jhangiani S."/>
            <person name="Johnson A."/>
            <person name="Khan Z."/>
            <person name="Li Z."/>
            <person name="Liu W."/>
            <person name="Liu X."/>
            <person name="Perez L."/>
            <person name="Shen H."/>
            <person name="Wang Q."/>
            <person name="Watt J."/>
            <person name="Xi L."/>
            <person name="Xin Y."/>
            <person name="Zhou J."/>
            <person name="Deng J."/>
            <person name="Jiang H."/>
            <person name="Liu Y."/>
            <person name="Qu J."/>
            <person name="Song X.-Z."/>
            <person name="Zhang L."/>
            <person name="Villasana D."/>
            <person name="Johnson A."/>
            <person name="Liu J."/>
            <person name="Liyanage D."/>
            <person name="Lorensuhewa L."/>
            <person name="Robinson T."/>
            <person name="Song A."/>
            <person name="Song B.-B."/>
            <person name="Dinh H."/>
            <person name="Thornton R."/>
            <person name="Coyle M."/>
            <person name="Francisco L."/>
            <person name="Jackson L."/>
            <person name="Javaid M."/>
            <person name="Korchina V."/>
            <person name="Kovar C."/>
            <person name="Mata R."/>
            <person name="Mathew T."/>
            <person name="Ngo R."/>
            <person name="Nguyen L."/>
            <person name="Nguyen N."/>
            <person name="Okwuonu G."/>
            <person name="Ongeri F."/>
            <person name="Pham C."/>
            <person name="Simmons D."/>
            <person name="Wilczek-Boney K."/>
            <person name="Hale W."/>
            <person name="Jakkamsetti A."/>
            <person name="Pham P."/>
            <person name="Ruth R."/>
            <person name="San Lucas F."/>
            <person name="Warren J."/>
            <person name="Zhang J."/>
            <person name="Zhao Z."/>
            <person name="Zhou C."/>
            <person name="Zhu D."/>
            <person name="Lee S."/>
            <person name="Bess C."/>
            <person name="Blankenburg K."/>
            <person name="Forbes L."/>
            <person name="Fu Q."/>
            <person name="Gubbala S."/>
            <person name="Hirani K."/>
            <person name="Jayaseelan J.C."/>
            <person name="Lara F."/>
            <person name="Munidasa M."/>
            <person name="Palculict T."/>
            <person name="Patil S."/>
            <person name="Pu L.-L."/>
            <person name="Saada N."/>
            <person name="Tang L."/>
            <person name="Weissenberger G."/>
            <person name="Zhu Y."/>
            <person name="Hemphill L."/>
            <person name="Shang Y."/>
            <person name="Youmans B."/>
            <person name="Ayvaz T."/>
            <person name="Ross M."/>
            <person name="Santibanez J."/>
            <person name="Aqrawi P."/>
            <person name="Gross S."/>
            <person name="Joshi V."/>
            <person name="Fowler G."/>
            <person name="Nazareth L."/>
            <person name="Reid J."/>
            <person name="Worley K."/>
            <person name="Petrosino J."/>
            <person name="Highlander S."/>
            <person name="Gibbs R."/>
        </authorList>
    </citation>
    <scope>NUCLEOTIDE SEQUENCE [LARGE SCALE GENOMIC DNA]</scope>
    <source>
        <strain evidence="2">ATCC 33030</strain>
    </source>
</reference>
<feature type="transmembrane region" description="Helical" evidence="1">
    <location>
        <begin position="12"/>
        <end position="32"/>
    </location>
</feature>
<dbReference type="RefSeq" id="WP_005289592.1">
    <property type="nucleotide sequence ID" value="NZ_CM000961.1"/>
</dbReference>
<name>D7WEN7_9CORY</name>
<feature type="transmembrane region" description="Helical" evidence="1">
    <location>
        <begin position="38"/>
        <end position="58"/>
    </location>
</feature>
<dbReference type="HOGENOM" id="CLU_036065_0_0_11"/>
<feature type="transmembrane region" description="Helical" evidence="1">
    <location>
        <begin position="228"/>
        <end position="246"/>
    </location>
</feature>
<keyword evidence="1" id="KW-0812">Transmembrane</keyword>
<keyword evidence="3" id="KW-1185">Reference proteome</keyword>
<keyword evidence="1" id="KW-1133">Transmembrane helix</keyword>
<feature type="transmembrane region" description="Helical" evidence="1">
    <location>
        <begin position="135"/>
        <end position="154"/>
    </location>
</feature>
<feature type="transmembrane region" description="Helical" evidence="1">
    <location>
        <begin position="166"/>
        <end position="186"/>
    </location>
</feature>
<evidence type="ECO:0000256" key="1">
    <source>
        <dbReference type="SAM" id="Phobius"/>
    </source>
</evidence>
<dbReference type="EMBL" id="ACLJ02000003">
    <property type="protein sequence ID" value="EFK53614.1"/>
    <property type="molecule type" value="Genomic_DNA"/>
</dbReference>
<comment type="caution">
    <text evidence="2">The sequence shown here is derived from an EMBL/GenBank/DDBJ whole genome shotgun (WGS) entry which is preliminary data.</text>
</comment>
<accession>D7WEN7</accession>